<proteinExistence type="predicted"/>
<feature type="non-terminal residue" evidence="2">
    <location>
        <position position="1"/>
    </location>
</feature>
<accession>A0A6J4PXT0</accession>
<evidence type="ECO:0000313" key="2">
    <source>
        <dbReference type="EMBL" id="CAA9428952.1"/>
    </source>
</evidence>
<feature type="region of interest" description="Disordered" evidence="1">
    <location>
        <begin position="1"/>
        <end position="48"/>
    </location>
</feature>
<name>A0A6J4PXT0_9ACTN</name>
<evidence type="ECO:0000256" key="1">
    <source>
        <dbReference type="SAM" id="MobiDB-lite"/>
    </source>
</evidence>
<gene>
    <name evidence="2" type="ORF">AVDCRST_MAG82-1961</name>
</gene>
<organism evidence="2">
    <name type="scientific">uncultured Rubrobacteraceae bacterium</name>
    <dbReference type="NCBI Taxonomy" id="349277"/>
    <lineage>
        <taxon>Bacteria</taxon>
        <taxon>Bacillati</taxon>
        <taxon>Actinomycetota</taxon>
        <taxon>Rubrobacteria</taxon>
        <taxon>Rubrobacterales</taxon>
        <taxon>Rubrobacteraceae</taxon>
        <taxon>environmental samples</taxon>
    </lineage>
</organism>
<protein>
    <submittedName>
        <fullName evidence="2">Uncharacterized protein</fullName>
    </submittedName>
</protein>
<sequence length="48" mass="5042">EHGSRVGTRAGSAARTALLGGDRAVDRHHGSGRRHGPQRHAAGQFVMV</sequence>
<feature type="non-terminal residue" evidence="2">
    <location>
        <position position="48"/>
    </location>
</feature>
<dbReference type="EMBL" id="CADCVA010000275">
    <property type="protein sequence ID" value="CAA9428952.1"/>
    <property type="molecule type" value="Genomic_DNA"/>
</dbReference>
<dbReference type="AlphaFoldDB" id="A0A6J4PXT0"/>
<reference evidence="2" key="1">
    <citation type="submission" date="2020-02" db="EMBL/GenBank/DDBJ databases">
        <authorList>
            <person name="Meier V. D."/>
        </authorList>
    </citation>
    <scope>NUCLEOTIDE SEQUENCE</scope>
    <source>
        <strain evidence="2">AVDCRST_MAG82</strain>
    </source>
</reference>